<evidence type="ECO:0000313" key="1">
    <source>
        <dbReference type="EMBL" id="KAJ1101642.1"/>
    </source>
</evidence>
<proteinExistence type="predicted"/>
<protein>
    <submittedName>
        <fullName evidence="1">Uncharacterized protein</fullName>
    </submittedName>
</protein>
<keyword evidence="2" id="KW-1185">Reference proteome</keyword>
<gene>
    <name evidence="1" type="ORF">NDU88_006708</name>
</gene>
<dbReference type="AlphaFoldDB" id="A0AAV7MGQ7"/>
<reference evidence="1" key="1">
    <citation type="journal article" date="2022" name="bioRxiv">
        <title>Sequencing and chromosome-scale assembly of the giantPleurodeles waltlgenome.</title>
        <authorList>
            <person name="Brown T."/>
            <person name="Elewa A."/>
            <person name="Iarovenko S."/>
            <person name="Subramanian E."/>
            <person name="Araus A.J."/>
            <person name="Petzold A."/>
            <person name="Susuki M."/>
            <person name="Suzuki K.-i.T."/>
            <person name="Hayashi T."/>
            <person name="Toyoda A."/>
            <person name="Oliveira C."/>
            <person name="Osipova E."/>
            <person name="Leigh N.D."/>
            <person name="Simon A."/>
            <person name="Yun M.H."/>
        </authorList>
    </citation>
    <scope>NUCLEOTIDE SEQUENCE</scope>
    <source>
        <strain evidence="1">20211129_DDA</strain>
        <tissue evidence="1">Liver</tissue>
    </source>
</reference>
<dbReference type="EMBL" id="JANPWB010000014">
    <property type="protein sequence ID" value="KAJ1101642.1"/>
    <property type="molecule type" value="Genomic_DNA"/>
</dbReference>
<name>A0AAV7MGQ7_PLEWA</name>
<dbReference type="Proteomes" id="UP001066276">
    <property type="component" value="Chromosome 10"/>
</dbReference>
<organism evidence="1 2">
    <name type="scientific">Pleurodeles waltl</name>
    <name type="common">Iberian ribbed newt</name>
    <dbReference type="NCBI Taxonomy" id="8319"/>
    <lineage>
        <taxon>Eukaryota</taxon>
        <taxon>Metazoa</taxon>
        <taxon>Chordata</taxon>
        <taxon>Craniata</taxon>
        <taxon>Vertebrata</taxon>
        <taxon>Euteleostomi</taxon>
        <taxon>Amphibia</taxon>
        <taxon>Batrachia</taxon>
        <taxon>Caudata</taxon>
        <taxon>Salamandroidea</taxon>
        <taxon>Salamandridae</taxon>
        <taxon>Pleurodelinae</taxon>
        <taxon>Pleurodeles</taxon>
    </lineage>
</organism>
<sequence>MPLHLRSFRPNKDSKTLMAGVLCGSTALTSGVHIRTGEGQEAVHRRIGSRIRAWPATREDQGPPEQ</sequence>
<comment type="caution">
    <text evidence="1">The sequence shown here is derived from an EMBL/GenBank/DDBJ whole genome shotgun (WGS) entry which is preliminary data.</text>
</comment>
<accession>A0AAV7MGQ7</accession>
<evidence type="ECO:0000313" key="2">
    <source>
        <dbReference type="Proteomes" id="UP001066276"/>
    </source>
</evidence>